<comment type="caution">
    <text evidence="1">The sequence shown here is derived from an EMBL/GenBank/DDBJ whole genome shotgun (WGS) entry which is preliminary data.</text>
</comment>
<proteinExistence type="predicted"/>
<keyword evidence="2" id="KW-1185">Reference proteome</keyword>
<accession>A0A836CBV1</accession>
<reference evidence="1" key="1">
    <citation type="submission" date="2021-02" db="EMBL/GenBank/DDBJ databases">
        <title>First Annotated Genome of the Yellow-green Alga Tribonema minus.</title>
        <authorList>
            <person name="Mahan K.M."/>
        </authorList>
    </citation>
    <scope>NUCLEOTIDE SEQUENCE</scope>
    <source>
        <strain evidence="1">UTEX B ZZ1240</strain>
    </source>
</reference>
<sequence>MPMASCRNCGLFNTAYTQPTPQLCYILPIIMAPPKAVERDAVQGHMMPVYEPTTQAEEKQGRSVSGQCHRVVHERLEHQQTARENARRLIQQVKEDPENAPSIAGISALRILSHMCCVAEEDMYRSCVGHMSTADFVARGANSPTIMALVILILLLADSKVQWLCPDARVLRIHYKEDDAGIIDMLVLATLSDAPPSQKIINGLLCIDALAIKAVPTPAALLLVAAQIYSAVTDTRHAFTNSLNNLFVEELGFKKLAVQGWYEGKWMELVTIAHQEFEERKQRWLREMSLPAIVAVSCEHDMTMVAKLAEGSVRKLIPSLHHTNAAAVHTFAHVTMRRICTRINETV</sequence>
<protein>
    <submittedName>
        <fullName evidence="1">Uncharacterized protein</fullName>
    </submittedName>
</protein>
<organism evidence="1 2">
    <name type="scientific">Tribonema minus</name>
    <dbReference type="NCBI Taxonomy" id="303371"/>
    <lineage>
        <taxon>Eukaryota</taxon>
        <taxon>Sar</taxon>
        <taxon>Stramenopiles</taxon>
        <taxon>Ochrophyta</taxon>
        <taxon>PX clade</taxon>
        <taxon>Xanthophyceae</taxon>
        <taxon>Tribonematales</taxon>
        <taxon>Tribonemataceae</taxon>
        <taxon>Tribonema</taxon>
    </lineage>
</organism>
<gene>
    <name evidence="1" type="ORF">JKP88DRAFT_247559</name>
</gene>
<evidence type="ECO:0000313" key="1">
    <source>
        <dbReference type="EMBL" id="KAG5179363.1"/>
    </source>
</evidence>
<dbReference type="Proteomes" id="UP000664859">
    <property type="component" value="Unassembled WGS sequence"/>
</dbReference>
<name>A0A836CBV1_9STRA</name>
<dbReference type="AlphaFoldDB" id="A0A836CBV1"/>
<dbReference type="EMBL" id="JAFCMP010000479">
    <property type="protein sequence ID" value="KAG5179363.1"/>
    <property type="molecule type" value="Genomic_DNA"/>
</dbReference>
<evidence type="ECO:0000313" key="2">
    <source>
        <dbReference type="Proteomes" id="UP000664859"/>
    </source>
</evidence>